<sequence>MSISVQDTIKAIRDMIPIIDPDEDYLTIAAAEEQMTITEGERRADLEEAQSKVRSLTRLLDAARISSTRPSTVPSAEAHAATLNELDATRLSLAKAINDAESALASKEAELARLKEELHALEASDSASEHDLDATA</sequence>
<evidence type="ECO:0000313" key="3">
    <source>
        <dbReference type="EMBL" id="CCM02855.1"/>
    </source>
</evidence>
<evidence type="ECO:0000313" key="4">
    <source>
        <dbReference type="Proteomes" id="UP000006352"/>
    </source>
</evidence>
<organism evidence="3 4">
    <name type="scientific">Fibroporia radiculosa</name>
    <dbReference type="NCBI Taxonomy" id="599839"/>
    <lineage>
        <taxon>Eukaryota</taxon>
        <taxon>Fungi</taxon>
        <taxon>Dikarya</taxon>
        <taxon>Basidiomycota</taxon>
        <taxon>Agaricomycotina</taxon>
        <taxon>Agaricomycetes</taxon>
        <taxon>Polyporales</taxon>
        <taxon>Fibroporiaceae</taxon>
        <taxon>Fibroporia</taxon>
    </lineage>
</organism>
<gene>
    <name evidence="3" type="ORF">FIBRA_04967</name>
</gene>
<keyword evidence="2" id="KW-0175">Coiled coil</keyword>
<keyword evidence="1" id="KW-0131">Cell cycle</keyword>
<keyword evidence="1" id="KW-0137">Centromere</keyword>
<dbReference type="GeneID" id="24097766"/>
<keyword evidence="1" id="KW-0995">Kinetochore</keyword>
<dbReference type="OrthoDB" id="3344830at2759"/>
<name>J4GQ57_9APHY</name>
<evidence type="ECO:0000256" key="2">
    <source>
        <dbReference type="SAM" id="Coils"/>
    </source>
</evidence>
<dbReference type="GO" id="GO:0051301">
    <property type="term" value="P:cell division"/>
    <property type="evidence" value="ECO:0007669"/>
    <property type="project" value="UniProtKB-UniRule"/>
</dbReference>
<keyword evidence="1" id="KW-0158">Chromosome</keyword>
<comment type="subunit">
    <text evidence="1">Component of the NDC80 complex.</text>
</comment>
<dbReference type="InParanoid" id="J4GQ57"/>
<comment type="subcellular location">
    <subcellularLocation>
        <location evidence="1">Nucleus</location>
    </subcellularLocation>
    <subcellularLocation>
        <location evidence="1">Chromosome</location>
        <location evidence="1">Centromere</location>
        <location evidence="1">Kinetochore</location>
    </subcellularLocation>
</comment>
<dbReference type="STRING" id="599839.J4GQ57"/>
<dbReference type="EMBL" id="HE797095">
    <property type="protein sequence ID" value="CCM02855.1"/>
    <property type="molecule type" value="Genomic_DNA"/>
</dbReference>
<dbReference type="Pfam" id="PF08286">
    <property type="entry name" value="Spc24"/>
    <property type="match status" value="1"/>
</dbReference>
<keyword evidence="1" id="KW-0132">Cell division</keyword>
<dbReference type="AlphaFoldDB" id="J4GQ57"/>
<dbReference type="RefSeq" id="XP_012182138.1">
    <property type="nucleotide sequence ID" value="XM_012326748.1"/>
</dbReference>
<feature type="coiled-coil region" evidence="2">
    <location>
        <begin position="97"/>
        <end position="124"/>
    </location>
</feature>
<dbReference type="FunCoup" id="J4GQ57">
    <property type="interactions" value="39"/>
</dbReference>
<evidence type="ECO:0000256" key="1">
    <source>
        <dbReference type="RuleBase" id="RU368011"/>
    </source>
</evidence>
<reference evidence="3 4" key="1">
    <citation type="journal article" date="2012" name="Appl. Environ. Microbiol.">
        <title>Short-read sequencing for genomic analysis of the brown rot fungus Fibroporia radiculosa.</title>
        <authorList>
            <person name="Tang J.D."/>
            <person name="Perkins A.D."/>
            <person name="Sonstegard T.S."/>
            <person name="Schroeder S.G."/>
            <person name="Burgess S.C."/>
            <person name="Diehl S.V."/>
        </authorList>
    </citation>
    <scope>NUCLEOTIDE SEQUENCE [LARGE SCALE GENOMIC DNA]</scope>
    <source>
        <strain evidence="3 4">TFFH 294</strain>
    </source>
</reference>
<proteinExistence type="inferred from homology"/>
<dbReference type="HOGENOM" id="CLU_108108_1_0_1"/>
<comment type="function">
    <text evidence="1">Acts as a component of the essential kinetochore-associated NDC80 complex, which is required for chromosome segregation and spindle checkpoint activity.</text>
</comment>
<protein>
    <recommendedName>
        <fullName evidence="1">Kinetochore protein Spc24</fullName>
    </recommendedName>
</protein>
<accession>J4GQ57</accession>
<keyword evidence="4" id="KW-1185">Reference proteome</keyword>
<keyword evidence="1" id="KW-0498">Mitosis</keyword>
<dbReference type="GO" id="GO:0005634">
    <property type="term" value="C:nucleus"/>
    <property type="evidence" value="ECO:0007669"/>
    <property type="project" value="UniProtKB-SubCell"/>
</dbReference>
<dbReference type="InterPro" id="IPR013252">
    <property type="entry name" value="Ndc80_Spc24"/>
</dbReference>
<comment type="similarity">
    <text evidence="1">Belongs to the SPC24 family.</text>
</comment>
<keyword evidence="1" id="KW-0539">Nucleus</keyword>
<dbReference type="Proteomes" id="UP000006352">
    <property type="component" value="Unassembled WGS sequence"/>
</dbReference>
<dbReference type="GO" id="GO:0000776">
    <property type="term" value="C:kinetochore"/>
    <property type="evidence" value="ECO:0007669"/>
    <property type="project" value="UniProtKB-KW"/>
</dbReference>